<gene>
    <name evidence="1" type="ORF">F5148DRAFT_1169420</name>
</gene>
<keyword evidence="2" id="KW-1185">Reference proteome</keyword>
<organism evidence="1 2">
    <name type="scientific">Russula earlei</name>
    <dbReference type="NCBI Taxonomy" id="71964"/>
    <lineage>
        <taxon>Eukaryota</taxon>
        <taxon>Fungi</taxon>
        <taxon>Dikarya</taxon>
        <taxon>Basidiomycota</taxon>
        <taxon>Agaricomycotina</taxon>
        <taxon>Agaricomycetes</taxon>
        <taxon>Russulales</taxon>
        <taxon>Russulaceae</taxon>
        <taxon>Russula</taxon>
    </lineage>
</organism>
<dbReference type="Proteomes" id="UP001207468">
    <property type="component" value="Unassembled WGS sequence"/>
</dbReference>
<protein>
    <submittedName>
        <fullName evidence="1">Uncharacterized protein</fullName>
    </submittedName>
</protein>
<accession>A0ACC0UJ18</accession>
<sequence length="89" mass="10380">MALQIRVYSVVFFSVAHMIPCSTHSDGTCHPQLSRRCRTLSSHPYGIPRWRAYCIKTSHNNCMNGDLWQEPKKDLRGMRNKICCRIELQ</sequence>
<reference evidence="1" key="1">
    <citation type="submission" date="2021-03" db="EMBL/GenBank/DDBJ databases">
        <title>Evolutionary priming and transition to the ectomycorrhizal habit in an iconic lineage of mushroom-forming fungi: is preadaptation a requirement?</title>
        <authorList>
            <consortium name="DOE Joint Genome Institute"/>
            <person name="Looney B.P."/>
            <person name="Miyauchi S."/>
            <person name="Morin E."/>
            <person name="Drula E."/>
            <person name="Courty P.E."/>
            <person name="Chicoki N."/>
            <person name="Fauchery L."/>
            <person name="Kohler A."/>
            <person name="Kuo A."/>
            <person name="LaButti K."/>
            <person name="Pangilinan J."/>
            <person name="Lipzen A."/>
            <person name="Riley R."/>
            <person name="Andreopoulos W."/>
            <person name="He G."/>
            <person name="Johnson J."/>
            <person name="Barry K.W."/>
            <person name="Grigoriev I.V."/>
            <person name="Nagy L."/>
            <person name="Hibbett D."/>
            <person name="Henrissat B."/>
            <person name="Matheny P.B."/>
            <person name="Labbe J."/>
            <person name="Martin A.F."/>
        </authorList>
    </citation>
    <scope>NUCLEOTIDE SEQUENCE</scope>
    <source>
        <strain evidence="1">BPL698</strain>
    </source>
</reference>
<evidence type="ECO:0000313" key="2">
    <source>
        <dbReference type="Proteomes" id="UP001207468"/>
    </source>
</evidence>
<name>A0ACC0UJ18_9AGAM</name>
<dbReference type="EMBL" id="JAGFNK010000019">
    <property type="protein sequence ID" value="KAI9511646.1"/>
    <property type="molecule type" value="Genomic_DNA"/>
</dbReference>
<proteinExistence type="predicted"/>
<comment type="caution">
    <text evidence="1">The sequence shown here is derived from an EMBL/GenBank/DDBJ whole genome shotgun (WGS) entry which is preliminary data.</text>
</comment>
<evidence type="ECO:0000313" key="1">
    <source>
        <dbReference type="EMBL" id="KAI9511646.1"/>
    </source>
</evidence>